<accession>A0A7G1GZW4</accession>
<dbReference type="Pfam" id="PF01646">
    <property type="entry name" value="Herpes_UL24"/>
    <property type="match status" value="1"/>
</dbReference>
<gene>
    <name evidence="1" type="primary">UL24</name>
</gene>
<proteinExistence type="predicted"/>
<reference evidence="1" key="1">
    <citation type="submission" date="2020-03" db="EMBL/GenBank/DDBJ databases">
        <title>Detection of a Novel Herpesvirus in Liver from a Walrus died at 11-Month-old.</title>
        <authorList>
            <person name="Oba M."/>
            <person name="Sumiya B."/>
            <person name="Nanako O."/>
            <person name="Kaixin L."/>
            <person name="Yukie K."/>
            <person name="Yoshio K."/>
            <person name="Makoto H."/>
            <person name="Shinji M."/>
            <person name="Testuya M."/>
        </authorList>
    </citation>
    <scope>NUCLEOTIDE SEQUENCE</scope>
</reference>
<protein>
    <submittedName>
        <fullName evidence="1">Nuclear protein UL24-like protein</fullName>
    </submittedName>
</protein>
<dbReference type="InterPro" id="IPR002580">
    <property type="entry name" value="Herpes_UL24"/>
</dbReference>
<evidence type="ECO:0000313" key="1">
    <source>
        <dbReference type="EMBL" id="BCB65320.1"/>
    </source>
</evidence>
<organism evidence="1">
    <name type="scientific">Walrus alphaherpesvirus 1</name>
    <dbReference type="NCBI Taxonomy" id="2717850"/>
    <lineage>
        <taxon>Viruses</taxon>
        <taxon>Duplodnaviria</taxon>
        <taxon>Heunggongvirae</taxon>
        <taxon>Peploviricota</taxon>
        <taxon>Herviviricetes</taxon>
        <taxon>Herpesvirales</taxon>
        <taxon>Orthoherpesviridae</taxon>
        <taxon>Alphaherpesvirinae</taxon>
    </lineage>
</organism>
<name>A0A7G1GZW4_9ALPH</name>
<sequence>MKRSKQQTVRTRLRAGIRCHNRFYSILMRDLKLASQNGVYSDCLSHLFGDLVPADVLKRAGGVYLAFEVNLGQRRPDCVCTIHLERESKGLCFLIELKTCRFSKDMNTASKTTQQRGGLKQLNDSVGLITKILPPGNGELILVPMLVFIAQRGMRILKITSLPHKLLSSNIKTLAANLTKLAEYIPKPAKTVKESGKGKKLLKVRKNIKQEVSVENVDSNCLKCNCKKCICVKSNDEFNFIDLTKSDTPPSSHSNALTLTNPIKWVSSLFN</sequence>
<dbReference type="EMBL" id="LC532169">
    <property type="protein sequence ID" value="BCB65320.1"/>
    <property type="molecule type" value="Genomic_DNA"/>
</dbReference>